<dbReference type="Pfam" id="PF00391">
    <property type="entry name" value="PEP-utilizers"/>
    <property type="match status" value="1"/>
</dbReference>
<keyword evidence="7 15" id="KW-0479">Metal-binding</keyword>
<dbReference type="InterPro" id="IPR013815">
    <property type="entry name" value="ATP_grasp_subdomain_1"/>
</dbReference>
<keyword evidence="8" id="KW-0547">Nucleotide-binding</keyword>
<evidence type="ECO:0000256" key="14">
    <source>
        <dbReference type="PIRSR" id="PIRSR000853-2"/>
    </source>
</evidence>
<dbReference type="InterPro" id="IPR008279">
    <property type="entry name" value="PEP-util_enz_mobile_dom"/>
</dbReference>
<dbReference type="GO" id="GO:0050242">
    <property type="term" value="F:pyruvate, phosphate dikinase activity"/>
    <property type="evidence" value="ECO:0007669"/>
    <property type="project" value="UniProtKB-UniRule"/>
</dbReference>
<evidence type="ECO:0000256" key="6">
    <source>
        <dbReference type="ARBA" id="ARBA00022679"/>
    </source>
</evidence>
<dbReference type="SUPFAM" id="SSF51621">
    <property type="entry name" value="Phosphoenolpyruvate/pyruvate domain"/>
    <property type="match status" value="1"/>
</dbReference>
<feature type="domain" description="PEP-utilising enzyme C-terminal" evidence="18">
    <location>
        <begin position="534"/>
        <end position="883"/>
    </location>
</feature>
<feature type="binding site" evidence="14">
    <location>
        <position position="631"/>
    </location>
    <ligand>
        <name>substrate</name>
    </ligand>
</feature>
<feature type="binding site" evidence="15">
    <location>
        <position position="759"/>
    </location>
    <ligand>
        <name>Mg(2+)</name>
        <dbReference type="ChEBI" id="CHEBI:18420"/>
    </ligand>
</feature>
<dbReference type="HOGENOM" id="CLU_015345_0_2_5"/>
<feature type="binding site" evidence="14">
    <location>
        <position position="783"/>
    </location>
    <ligand>
        <name>substrate</name>
    </ligand>
</feature>
<keyword evidence="10" id="KW-0067">ATP-binding</keyword>
<evidence type="ECO:0000256" key="5">
    <source>
        <dbReference type="ARBA" id="ARBA00020138"/>
    </source>
</evidence>
<feature type="binding site" evidence="14">
    <location>
        <position position="759"/>
    </location>
    <ligand>
        <name>substrate</name>
    </ligand>
</feature>
<evidence type="ECO:0000259" key="17">
    <source>
        <dbReference type="Pfam" id="PF01326"/>
    </source>
</evidence>
<feature type="active site" description="Proton donor" evidence="13">
    <location>
        <position position="845"/>
    </location>
</feature>
<dbReference type="Pfam" id="PF02896">
    <property type="entry name" value="PEP-utilizers_C"/>
    <property type="match status" value="1"/>
</dbReference>
<dbReference type="AlphaFoldDB" id="B6ING9"/>
<dbReference type="NCBIfam" id="TIGR01828">
    <property type="entry name" value="pyru_phos_dikin"/>
    <property type="match status" value="1"/>
</dbReference>
<dbReference type="Gene3D" id="3.30.1490.20">
    <property type="entry name" value="ATP-grasp fold, A domain"/>
    <property type="match status" value="1"/>
</dbReference>
<keyword evidence="6 19" id="KW-0808">Transferase</keyword>
<dbReference type="KEGG" id="rce:RC1_1667"/>
<organism evidence="19 20">
    <name type="scientific">Rhodospirillum centenum (strain ATCC 51521 / SW)</name>
    <dbReference type="NCBI Taxonomy" id="414684"/>
    <lineage>
        <taxon>Bacteria</taxon>
        <taxon>Pseudomonadati</taxon>
        <taxon>Pseudomonadota</taxon>
        <taxon>Alphaproteobacteria</taxon>
        <taxon>Rhodospirillales</taxon>
        <taxon>Rhodospirillaceae</taxon>
        <taxon>Rhodospirillum</taxon>
    </lineage>
</organism>
<evidence type="ECO:0000256" key="4">
    <source>
        <dbReference type="ARBA" id="ARBA00011994"/>
    </source>
</evidence>
<dbReference type="eggNOG" id="COG1080">
    <property type="taxonomic scope" value="Bacteria"/>
</dbReference>
<evidence type="ECO:0000256" key="9">
    <source>
        <dbReference type="ARBA" id="ARBA00022777"/>
    </source>
</evidence>
<keyword evidence="9" id="KW-0418">Kinase</keyword>
<dbReference type="Gene3D" id="3.50.30.10">
    <property type="entry name" value="Phosphohistidine domain"/>
    <property type="match status" value="1"/>
</dbReference>
<dbReference type="SUPFAM" id="SSF52009">
    <property type="entry name" value="Phosphohistidine domain"/>
    <property type="match status" value="1"/>
</dbReference>
<dbReference type="RefSeq" id="WP_012566851.1">
    <property type="nucleotide sequence ID" value="NC_011420.2"/>
</dbReference>
<dbReference type="Pfam" id="PF01326">
    <property type="entry name" value="PPDK_N"/>
    <property type="match status" value="2"/>
</dbReference>
<feature type="binding site" evidence="15">
    <location>
        <position position="783"/>
    </location>
    <ligand>
        <name>Mg(2+)</name>
        <dbReference type="ChEBI" id="CHEBI:18420"/>
    </ligand>
</feature>
<evidence type="ECO:0000259" key="16">
    <source>
        <dbReference type="Pfam" id="PF00391"/>
    </source>
</evidence>
<accession>B6ING9</accession>
<dbReference type="InterPro" id="IPR040442">
    <property type="entry name" value="Pyrv_kinase-like_dom_sf"/>
</dbReference>
<dbReference type="PIRSF" id="PIRSF000853">
    <property type="entry name" value="PPDK"/>
    <property type="match status" value="1"/>
</dbReference>
<feature type="domain" description="PEP-utilising enzyme mobile" evidence="16">
    <location>
        <begin position="436"/>
        <end position="517"/>
    </location>
</feature>
<dbReference type="EC" id="2.7.9.1" evidence="4 12"/>
<dbReference type="eggNOG" id="COG0574">
    <property type="taxonomic scope" value="Bacteria"/>
</dbReference>
<dbReference type="Gene3D" id="1.20.80.30">
    <property type="match status" value="1"/>
</dbReference>
<proteinExistence type="inferred from homology"/>
<comment type="catalytic activity">
    <reaction evidence="12">
        <text>pyruvate + phosphate + ATP = phosphoenolpyruvate + AMP + diphosphate + H(+)</text>
        <dbReference type="Rhea" id="RHEA:10756"/>
        <dbReference type="ChEBI" id="CHEBI:15361"/>
        <dbReference type="ChEBI" id="CHEBI:15378"/>
        <dbReference type="ChEBI" id="CHEBI:30616"/>
        <dbReference type="ChEBI" id="CHEBI:33019"/>
        <dbReference type="ChEBI" id="CHEBI:43474"/>
        <dbReference type="ChEBI" id="CHEBI:58702"/>
        <dbReference type="ChEBI" id="CHEBI:456215"/>
        <dbReference type="EC" id="2.7.9.1"/>
    </reaction>
</comment>
<evidence type="ECO:0000259" key="18">
    <source>
        <dbReference type="Pfam" id="PF02896"/>
    </source>
</evidence>
<dbReference type="Gene3D" id="3.20.20.60">
    <property type="entry name" value="Phosphoenolpyruvate-binding domains"/>
    <property type="match status" value="1"/>
</dbReference>
<dbReference type="InterPro" id="IPR036637">
    <property type="entry name" value="Phosphohistidine_dom_sf"/>
</dbReference>
<dbReference type="InterPro" id="IPR002192">
    <property type="entry name" value="PPDK_AMP/ATP-bd"/>
</dbReference>
<keyword evidence="19" id="KW-0670">Pyruvate</keyword>
<protein>
    <recommendedName>
        <fullName evidence="5 12">Pyruvate, phosphate dikinase</fullName>
        <ecNumber evidence="4 12">2.7.9.1</ecNumber>
    </recommendedName>
</protein>
<dbReference type="GO" id="GO:0046872">
    <property type="term" value="F:metal ion binding"/>
    <property type="evidence" value="ECO:0007669"/>
    <property type="project" value="UniProtKB-UniRule"/>
</dbReference>
<evidence type="ECO:0000256" key="2">
    <source>
        <dbReference type="ARBA" id="ARBA00003144"/>
    </source>
</evidence>
<evidence type="ECO:0000256" key="3">
    <source>
        <dbReference type="ARBA" id="ARBA00007837"/>
    </source>
</evidence>
<dbReference type="EMBL" id="CP000613">
    <property type="protein sequence ID" value="ACI99066.1"/>
    <property type="molecule type" value="Genomic_DNA"/>
</dbReference>
<dbReference type="Gene3D" id="3.30.470.20">
    <property type="entry name" value="ATP-grasp fold, B domain"/>
    <property type="match status" value="1"/>
</dbReference>
<dbReference type="STRING" id="414684.RC1_1667"/>
<dbReference type="PROSITE" id="PS00370">
    <property type="entry name" value="PEP_ENZYMES_PHOS_SITE"/>
    <property type="match status" value="1"/>
</dbReference>
<dbReference type="GO" id="GO:0005524">
    <property type="term" value="F:ATP binding"/>
    <property type="evidence" value="ECO:0007669"/>
    <property type="project" value="UniProtKB-UniRule"/>
</dbReference>
<comment type="cofactor">
    <cofactor evidence="1 12 15">
        <name>Mg(2+)</name>
        <dbReference type="ChEBI" id="CHEBI:18420"/>
    </cofactor>
</comment>
<dbReference type="NCBIfam" id="NF004531">
    <property type="entry name" value="PRK05878.1"/>
    <property type="match status" value="1"/>
</dbReference>
<dbReference type="InterPro" id="IPR015813">
    <property type="entry name" value="Pyrv/PenolPyrv_kinase-like_dom"/>
</dbReference>
<dbReference type="InterPro" id="IPR018274">
    <property type="entry name" value="PEP_util_AS"/>
</dbReference>
<gene>
    <name evidence="19" type="primary">ppdK</name>
    <name evidence="19" type="ordered locus">RC1_1667</name>
</gene>
<comment type="function">
    <text evidence="2">Catalyzes the reversible phosphorylation of pyruvate and phosphate.</text>
</comment>
<evidence type="ECO:0000256" key="1">
    <source>
        <dbReference type="ARBA" id="ARBA00001946"/>
    </source>
</evidence>
<dbReference type="PANTHER" id="PTHR22931:SF9">
    <property type="entry name" value="PYRUVATE, PHOSPHATE DIKINASE 1, CHLOROPLASTIC"/>
    <property type="match status" value="1"/>
</dbReference>
<evidence type="ECO:0000256" key="10">
    <source>
        <dbReference type="ARBA" id="ARBA00022840"/>
    </source>
</evidence>
<dbReference type="GO" id="GO:0016301">
    <property type="term" value="F:kinase activity"/>
    <property type="evidence" value="ECO:0007669"/>
    <property type="project" value="UniProtKB-UniRule"/>
</dbReference>
<keyword evidence="11 15" id="KW-0460">Magnesium</keyword>
<dbReference type="PANTHER" id="PTHR22931">
    <property type="entry name" value="PHOSPHOENOLPYRUVATE DIKINASE-RELATED"/>
    <property type="match status" value="1"/>
</dbReference>
<dbReference type="PROSITE" id="PS00742">
    <property type="entry name" value="PEP_ENZYMES_2"/>
    <property type="match status" value="1"/>
</dbReference>
<keyword evidence="20" id="KW-1185">Reference proteome</keyword>
<feature type="domain" description="Pyruvate phosphate dikinase AMP/ATP-binding" evidence="17">
    <location>
        <begin position="65"/>
        <end position="302"/>
    </location>
</feature>
<name>B6ING9_RHOCS</name>
<dbReference type="InterPro" id="IPR010121">
    <property type="entry name" value="Pyruvate_phosphate_dikinase"/>
</dbReference>
<dbReference type="Proteomes" id="UP000001591">
    <property type="component" value="Chromosome"/>
</dbReference>
<comment type="similarity">
    <text evidence="3 12">Belongs to the PEP-utilizing enzyme family.</text>
</comment>
<evidence type="ECO:0000256" key="8">
    <source>
        <dbReference type="ARBA" id="ARBA00022741"/>
    </source>
</evidence>
<evidence type="ECO:0000256" key="11">
    <source>
        <dbReference type="ARBA" id="ARBA00022842"/>
    </source>
</evidence>
<feature type="binding site" evidence="14">
    <location>
        <position position="780"/>
    </location>
    <ligand>
        <name>substrate</name>
    </ligand>
</feature>
<reference evidence="19 20" key="1">
    <citation type="journal article" date="2010" name="BMC Genomics">
        <title>Metabolic flexibility revealed in the genome of the cyst-forming alpha-1 proteobacterium Rhodospirillum centenum.</title>
        <authorList>
            <person name="Lu Y.K."/>
            <person name="Marden J."/>
            <person name="Han M."/>
            <person name="Swingley W.D."/>
            <person name="Mastrian S.D."/>
            <person name="Chowdhury S.R."/>
            <person name="Hao J."/>
            <person name="Helmy T."/>
            <person name="Kim S."/>
            <person name="Kurdoglu A.A."/>
            <person name="Matthies H.J."/>
            <person name="Rollo D."/>
            <person name="Stothard P."/>
            <person name="Blankenship R.E."/>
            <person name="Bauer C.E."/>
            <person name="Touchman J.W."/>
        </authorList>
    </citation>
    <scope>NUCLEOTIDE SEQUENCE [LARGE SCALE GENOMIC DNA]</scope>
    <source>
        <strain evidence="20">ATCC 51521 / SW</strain>
    </source>
</reference>
<sequence>MSSKWVYSFGEGRAEGRAEMKNLLGGKGANLAEMSNLGLPVPPGFTITTEVCTWFYANGRSYPADLRAQVDAALAAVEAVVGMRFGDARNPLLVSVRSGARASMPGMMDTVLNLGLTDATVQGLADRSGDARFAYDSYRRFIQMYGNVVLGVEHHHFEEVLEEVKRERDYTFDTELKAEDWQAVIAGYKAVVDRTLGRPFPQDPVEQLWGAIGAVFGSWMNQRAITYRKLHDIPADWGTAVNVQAMVFGNMGDDCATGVAFTRNPSTGENRFYGEYLINAQGEDVVAGIRTPQHLTIAGKEANGSTLPSMEESMPEVFRQLDAVRLKLERHYRDMQDIEFTVQQSKLYMLQTRTGKRTAAAALKIAVDMAREGLIDERTAVLRIEPKSLDQLLHPTLDPKAKKQIIAKGLPASPGAASGKVVFTAEEAERLSELGESVILCRVETSPEDIHGMHAARGILTTRGGMTSHAAVVARGMGRACVAGAGELRIDYKRGTMLVRGVEVKAGDILTIDGSTGEVMLGEVPTIQPELSGDFALLMGWADRFRRMKVRTNAETPLDARTARKFGAEGIGLSRTEHMFFDADRIVAVRGMILADTEAGRRAALARIEPMQRQDFVELFKIMTGLPVTIRLLDPPLHEFLPASEAEMEEVAASTGTDLQKVQQRAHQLHEANPMLGHRGCRLGISYPEIYEMQARAIFEAAVVVFQETGETVTPEIMIPLVGTRKELDILKAVIDRVATEVSQRSNRPLDYLVGTMIELPRAALRAAEIARTAEFFSFGTNDLTQTTFGISRDDAASFLPDYQRTGIFEQDPFVTLDTDGVGELVQIAAERGRGARPGIKLGICGEHGGDPSSIYFCEKVGLDYVSCSPYRVPIARLAAAQAAILGEKAASEA</sequence>
<dbReference type="InterPro" id="IPR023151">
    <property type="entry name" value="PEP_util_CS"/>
</dbReference>
<feature type="binding site" evidence="14">
    <location>
        <position position="781"/>
    </location>
    <ligand>
        <name>substrate</name>
    </ligand>
</feature>
<evidence type="ECO:0000256" key="13">
    <source>
        <dbReference type="PIRSR" id="PIRSR000853-1"/>
    </source>
</evidence>
<feature type="binding site" evidence="14">
    <location>
        <position position="782"/>
    </location>
    <ligand>
        <name>substrate</name>
    </ligand>
</feature>
<dbReference type="InterPro" id="IPR000121">
    <property type="entry name" value="PEP_util_C"/>
</dbReference>
<evidence type="ECO:0000313" key="20">
    <source>
        <dbReference type="Proteomes" id="UP000001591"/>
    </source>
</evidence>
<evidence type="ECO:0000256" key="15">
    <source>
        <dbReference type="PIRSR" id="PIRSR000853-3"/>
    </source>
</evidence>
<dbReference type="Gene3D" id="1.10.189.10">
    <property type="entry name" value="Pyruvate Phosphate Dikinase, domain 2"/>
    <property type="match status" value="1"/>
</dbReference>
<dbReference type="SUPFAM" id="SSF56059">
    <property type="entry name" value="Glutathione synthetase ATP-binding domain-like"/>
    <property type="match status" value="1"/>
</dbReference>
<feature type="domain" description="Pyruvate phosphate dikinase AMP/ATP-binding" evidence="17">
    <location>
        <begin position="318"/>
        <end position="372"/>
    </location>
</feature>
<evidence type="ECO:0000256" key="7">
    <source>
        <dbReference type="ARBA" id="ARBA00022723"/>
    </source>
</evidence>
<evidence type="ECO:0000256" key="12">
    <source>
        <dbReference type="PIRNR" id="PIRNR000853"/>
    </source>
</evidence>
<feature type="binding site" evidence="14">
    <location>
        <position position="575"/>
    </location>
    <ligand>
        <name>substrate</name>
    </ligand>
</feature>
<evidence type="ECO:0000313" key="19">
    <source>
        <dbReference type="EMBL" id="ACI99066.1"/>
    </source>
</evidence>
<feature type="active site" description="Tele-phosphohistidine intermediate" evidence="13">
    <location>
        <position position="469"/>
    </location>
</feature>
<dbReference type="OrthoDB" id="9765468at2"/>